<keyword evidence="2" id="KW-0732">Signal</keyword>
<protein>
    <submittedName>
        <fullName evidence="3">Putative ovule protein</fullName>
    </submittedName>
</protein>
<feature type="chain" id="PRO_5012768619" evidence="2">
    <location>
        <begin position="16"/>
        <end position="90"/>
    </location>
</feature>
<dbReference type="EMBL" id="GEDG01015875">
    <property type="protein sequence ID" value="JAP23067.1"/>
    <property type="molecule type" value="Transcribed_RNA"/>
</dbReference>
<feature type="compositionally biased region" description="Polar residues" evidence="1">
    <location>
        <begin position="57"/>
        <end position="78"/>
    </location>
</feature>
<feature type="non-terminal residue" evidence="3">
    <location>
        <position position="1"/>
    </location>
</feature>
<proteinExistence type="predicted"/>
<reference evidence="3" key="1">
    <citation type="submission" date="2015-12" db="EMBL/GenBank/DDBJ databases">
        <title>Gene expression during late stages of embryo sac development: a critical building block for successful pollen-pistil interactions.</title>
        <authorList>
            <person name="Liu Y."/>
            <person name="Joly V."/>
            <person name="Sabar M."/>
            <person name="Matton D.P."/>
        </authorList>
    </citation>
    <scope>NUCLEOTIDE SEQUENCE</scope>
</reference>
<feature type="compositionally biased region" description="Low complexity" evidence="1">
    <location>
        <begin position="79"/>
        <end position="90"/>
    </location>
</feature>
<evidence type="ECO:0000256" key="2">
    <source>
        <dbReference type="SAM" id="SignalP"/>
    </source>
</evidence>
<evidence type="ECO:0000313" key="3">
    <source>
        <dbReference type="EMBL" id="JAP23067.1"/>
    </source>
</evidence>
<feature type="region of interest" description="Disordered" evidence="1">
    <location>
        <begin position="56"/>
        <end position="90"/>
    </location>
</feature>
<accession>A0A0V0HU77</accession>
<evidence type="ECO:0000256" key="1">
    <source>
        <dbReference type="SAM" id="MobiDB-lite"/>
    </source>
</evidence>
<feature type="signal peptide" evidence="2">
    <location>
        <begin position="1"/>
        <end position="15"/>
    </location>
</feature>
<organism evidence="3">
    <name type="scientific">Solanum chacoense</name>
    <name type="common">Chaco potato</name>
    <dbReference type="NCBI Taxonomy" id="4108"/>
    <lineage>
        <taxon>Eukaryota</taxon>
        <taxon>Viridiplantae</taxon>
        <taxon>Streptophyta</taxon>
        <taxon>Embryophyta</taxon>
        <taxon>Tracheophyta</taxon>
        <taxon>Spermatophyta</taxon>
        <taxon>Magnoliopsida</taxon>
        <taxon>eudicotyledons</taxon>
        <taxon>Gunneridae</taxon>
        <taxon>Pentapetalae</taxon>
        <taxon>asterids</taxon>
        <taxon>lamiids</taxon>
        <taxon>Solanales</taxon>
        <taxon>Solanaceae</taxon>
        <taxon>Solanoideae</taxon>
        <taxon>Solaneae</taxon>
        <taxon>Solanum</taxon>
    </lineage>
</organism>
<sequence>FRDIFFLSIFCTSLASFKLHSQLNPFPTVNPFHSFSPTNKAHNELYQTTLVLGELPQISSSEQTPNQTHFTSPTELEQSYSPSSTTPASS</sequence>
<name>A0A0V0HU77_SOLCH</name>
<dbReference type="AlphaFoldDB" id="A0A0V0HU77"/>